<dbReference type="EMBL" id="HAEA01016467">
    <property type="protein sequence ID" value="SBQ44948.1"/>
    <property type="molecule type" value="Transcribed_RNA"/>
</dbReference>
<name>A0A1A8EFK1_NOTKA</name>
<accession>A0A1A8EFK1</accession>
<organism evidence="2">
    <name type="scientific">Nothobranchius kadleci</name>
    <name type="common">African annual killifish</name>
    <dbReference type="NCBI Taxonomy" id="1051664"/>
    <lineage>
        <taxon>Eukaryota</taxon>
        <taxon>Metazoa</taxon>
        <taxon>Chordata</taxon>
        <taxon>Craniata</taxon>
        <taxon>Vertebrata</taxon>
        <taxon>Euteleostomi</taxon>
        <taxon>Actinopterygii</taxon>
        <taxon>Neopterygii</taxon>
        <taxon>Teleostei</taxon>
        <taxon>Neoteleostei</taxon>
        <taxon>Acanthomorphata</taxon>
        <taxon>Ovalentaria</taxon>
        <taxon>Atherinomorphae</taxon>
        <taxon>Cyprinodontiformes</taxon>
        <taxon>Nothobranchiidae</taxon>
        <taxon>Nothobranchius</taxon>
    </lineage>
</organism>
<gene>
    <name evidence="2" type="primary">OLA.3</name>
</gene>
<sequence length="79" mass="8923">GASTPQSPAQAATGQRRARVRHRGELLDLRWRRWTLVMRPDPRFRMRHIQDSPVPLRATCGNTRTTGNPGHPSPPPSCF</sequence>
<evidence type="ECO:0000313" key="2">
    <source>
        <dbReference type="EMBL" id="SBQ44948.1"/>
    </source>
</evidence>
<reference evidence="2" key="1">
    <citation type="submission" date="2016-05" db="EMBL/GenBank/DDBJ databases">
        <authorList>
            <person name="Lavstsen T."/>
            <person name="Jespersen J.S."/>
        </authorList>
    </citation>
    <scope>NUCLEOTIDE SEQUENCE</scope>
    <source>
        <tissue evidence="2">Brain</tissue>
    </source>
</reference>
<protein>
    <submittedName>
        <fullName evidence="2">Uncharacterized protein</fullName>
    </submittedName>
</protein>
<feature type="region of interest" description="Disordered" evidence="1">
    <location>
        <begin position="54"/>
        <end position="79"/>
    </location>
</feature>
<evidence type="ECO:0000256" key="1">
    <source>
        <dbReference type="SAM" id="MobiDB-lite"/>
    </source>
</evidence>
<feature type="non-terminal residue" evidence="2">
    <location>
        <position position="79"/>
    </location>
</feature>
<proteinExistence type="predicted"/>
<dbReference type="AlphaFoldDB" id="A0A1A8EFK1"/>
<feature type="non-terminal residue" evidence="2">
    <location>
        <position position="1"/>
    </location>
</feature>
<feature type="compositionally biased region" description="Polar residues" evidence="1">
    <location>
        <begin position="1"/>
        <end position="13"/>
    </location>
</feature>
<reference evidence="2" key="2">
    <citation type="submission" date="2016-06" db="EMBL/GenBank/DDBJ databases">
        <title>The genome of a short-lived fish provides insights into sex chromosome evolution and the genetic control of aging.</title>
        <authorList>
            <person name="Reichwald K."/>
            <person name="Felder M."/>
            <person name="Petzold A."/>
            <person name="Koch P."/>
            <person name="Groth M."/>
            <person name="Platzer M."/>
        </authorList>
    </citation>
    <scope>NUCLEOTIDE SEQUENCE</scope>
    <source>
        <tissue evidence="2">Brain</tissue>
    </source>
</reference>
<feature type="region of interest" description="Disordered" evidence="1">
    <location>
        <begin position="1"/>
        <end position="20"/>
    </location>
</feature>